<evidence type="ECO:0000313" key="8">
    <source>
        <dbReference type="Proteomes" id="UP000186364"/>
    </source>
</evidence>
<organism evidence="7 8">
    <name type="scientific">Xaviernesmea oryzae</name>
    <dbReference type="NCBI Taxonomy" id="464029"/>
    <lineage>
        <taxon>Bacteria</taxon>
        <taxon>Pseudomonadati</taxon>
        <taxon>Pseudomonadota</taxon>
        <taxon>Alphaproteobacteria</taxon>
        <taxon>Hyphomicrobiales</taxon>
        <taxon>Rhizobiaceae</taxon>
        <taxon>Rhizobium/Agrobacterium group</taxon>
        <taxon>Xaviernesmea</taxon>
    </lineage>
</organism>
<evidence type="ECO:0000259" key="6">
    <source>
        <dbReference type="PROSITE" id="PS50995"/>
    </source>
</evidence>
<dbReference type="AlphaFoldDB" id="A0A1Q9B320"/>
<dbReference type="InterPro" id="IPR011991">
    <property type="entry name" value="ArsR-like_HTH"/>
</dbReference>
<keyword evidence="3" id="KW-0805">Transcription regulation</keyword>
<dbReference type="GO" id="GO:0006950">
    <property type="term" value="P:response to stress"/>
    <property type="evidence" value="ECO:0007669"/>
    <property type="project" value="TreeGrafter"/>
</dbReference>
<proteinExistence type="predicted"/>
<dbReference type="PANTHER" id="PTHR33164">
    <property type="entry name" value="TRANSCRIPTIONAL REGULATOR, MARR FAMILY"/>
    <property type="match status" value="1"/>
</dbReference>
<evidence type="ECO:0000256" key="1">
    <source>
        <dbReference type="ARBA" id="ARBA00004496"/>
    </source>
</evidence>
<dbReference type="RefSeq" id="WP_075625525.1">
    <property type="nucleotide sequence ID" value="NZ_FOAM01000021.1"/>
</dbReference>
<comment type="subcellular location">
    <subcellularLocation>
        <location evidence="1">Cytoplasm</location>
    </subcellularLocation>
</comment>
<dbReference type="SUPFAM" id="SSF46785">
    <property type="entry name" value="Winged helix' DNA-binding domain"/>
    <property type="match status" value="1"/>
</dbReference>
<evidence type="ECO:0000256" key="4">
    <source>
        <dbReference type="ARBA" id="ARBA00023125"/>
    </source>
</evidence>
<dbReference type="Pfam" id="PF22381">
    <property type="entry name" value="Staph_reg_Sar_Rot"/>
    <property type="match status" value="1"/>
</dbReference>
<gene>
    <name evidence="7" type="ORF">BJF93_22380</name>
</gene>
<evidence type="ECO:0000256" key="2">
    <source>
        <dbReference type="ARBA" id="ARBA00022490"/>
    </source>
</evidence>
<keyword evidence="5" id="KW-0804">Transcription</keyword>
<dbReference type="PRINTS" id="PR00598">
    <property type="entry name" value="HTHMARR"/>
</dbReference>
<keyword evidence="2" id="KW-0963">Cytoplasm</keyword>
<dbReference type="GO" id="GO:0005737">
    <property type="term" value="C:cytoplasm"/>
    <property type="evidence" value="ECO:0007669"/>
    <property type="project" value="UniProtKB-SubCell"/>
</dbReference>
<keyword evidence="8" id="KW-1185">Reference proteome</keyword>
<dbReference type="Gene3D" id="1.10.10.10">
    <property type="entry name" value="Winged helix-like DNA-binding domain superfamily/Winged helix DNA-binding domain"/>
    <property type="match status" value="1"/>
</dbReference>
<dbReference type="SMART" id="SM00347">
    <property type="entry name" value="HTH_MARR"/>
    <property type="match status" value="1"/>
</dbReference>
<dbReference type="EMBL" id="MKIP01000025">
    <property type="protein sequence ID" value="OLP62415.1"/>
    <property type="molecule type" value="Genomic_DNA"/>
</dbReference>
<dbReference type="GO" id="GO:0003677">
    <property type="term" value="F:DNA binding"/>
    <property type="evidence" value="ECO:0007669"/>
    <property type="project" value="UniProtKB-KW"/>
</dbReference>
<evidence type="ECO:0000256" key="5">
    <source>
        <dbReference type="ARBA" id="ARBA00023163"/>
    </source>
</evidence>
<dbReference type="PANTHER" id="PTHR33164:SF5">
    <property type="entry name" value="ORGANIC HYDROPEROXIDE RESISTANCE TRANSCRIPTIONAL REGULATOR"/>
    <property type="match status" value="1"/>
</dbReference>
<accession>A0A1Q9B320</accession>
<dbReference type="InterPro" id="IPR039422">
    <property type="entry name" value="MarR/SlyA-like"/>
</dbReference>
<name>A0A1Q9B320_9HYPH</name>
<dbReference type="PROSITE" id="PS50995">
    <property type="entry name" value="HTH_MARR_2"/>
    <property type="match status" value="1"/>
</dbReference>
<dbReference type="FunFam" id="1.10.10.10:FF:000163">
    <property type="entry name" value="MarR family transcriptional regulator"/>
    <property type="match status" value="1"/>
</dbReference>
<evidence type="ECO:0000313" key="7">
    <source>
        <dbReference type="EMBL" id="OLP62415.1"/>
    </source>
</evidence>
<dbReference type="InterPro" id="IPR036388">
    <property type="entry name" value="WH-like_DNA-bd_sf"/>
</dbReference>
<dbReference type="GO" id="GO:0003700">
    <property type="term" value="F:DNA-binding transcription factor activity"/>
    <property type="evidence" value="ECO:0007669"/>
    <property type="project" value="InterPro"/>
</dbReference>
<dbReference type="Proteomes" id="UP000186364">
    <property type="component" value="Unassembled WGS sequence"/>
</dbReference>
<dbReference type="InterPro" id="IPR036390">
    <property type="entry name" value="WH_DNA-bd_sf"/>
</dbReference>
<comment type="caution">
    <text evidence="7">The sequence shown here is derived from an EMBL/GenBank/DDBJ whole genome shotgun (WGS) entry which is preliminary data.</text>
</comment>
<dbReference type="InterPro" id="IPR000835">
    <property type="entry name" value="HTH_MarR-typ"/>
</dbReference>
<protein>
    <submittedName>
        <fullName evidence="7">MarR family transcriptional regulator</fullName>
    </submittedName>
</protein>
<evidence type="ECO:0000256" key="3">
    <source>
        <dbReference type="ARBA" id="ARBA00023015"/>
    </source>
</evidence>
<keyword evidence="4" id="KW-0238">DNA-binding</keyword>
<feature type="domain" description="HTH marR-type" evidence="6">
    <location>
        <begin position="5"/>
        <end position="139"/>
    </location>
</feature>
<dbReference type="CDD" id="cd00090">
    <property type="entry name" value="HTH_ARSR"/>
    <property type="match status" value="1"/>
</dbReference>
<dbReference type="OrthoDB" id="9806864at2"/>
<reference evidence="7 8" key="1">
    <citation type="submission" date="2016-09" db="EMBL/GenBank/DDBJ databases">
        <title>Rhizobium sp. nov., a novel species isolated from the rice rhizosphere.</title>
        <authorList>
            <person name="Zhao J."/>
            <person name="Zhang X."/>
        </authorList>
    </citation>
    <scope>NUCLEOTIDE SEQUENCE [LARGE SCALE GENOMIC DNA]</scope>
    <source>
        <strain evidence="7 8">1.7048</strain>
    </source>
</reference>
<sequence>MPRLADHLCFSVYALAHAFNRAYKPLLDKVGLTYPQYLVLLTLFEEGKLTVKAIGERLSLDSGTLSPLLKRLDAAGLVTRLRDARDERQVLIQLTEKGERLRPDIGAIHQAIGAAVGCSLSDTEALQRQLRDLTTQLGAAAPSIS</sequence>
<dbReference type="InterPro" id="IPR055166">
    <property type="entry name" value="Transc_reg_Sar_Rot_HTH"/>
</dbReference>